<dbReference type="OrthoDB" id="304527at2157"/>
<dbReference type="EMBL" id="QKKZ01000001">
    <property type="protein sequence ID" value="KAB7515632.1"/>
    <property type="molecule type" value="Genomic_DNA"/>
</dbReference>
<proteinExistence type="predicted"/>
<evidence type="ECO:0000313" key="1">
    <source>
        <dbReference type="EMBL" id="KAB7515632.1"/>
    </source>
</evidence>
<reference evidence="3 4" key="1">
    <citation type="submission" date="2019-10" db="EMBL/GenBank/DDBJ databases">
        <title>Unraveling microbial dark matter from salterns through culturing: the case of the genus Halosegnis.</title>
        <authorList>
            <person name="Duran-Viseras A."/>
            <person name="Andrei A.-S."/>
            <person name="Vera-Gargallo B."/>
            <person name="Ghai R."/>
            <person name="Sanchez-Porro C."/>
            <person name="Ventosa A."/>
        </authorList>
    </citation>
    <scope>NUCLEOTIDE SEQUENCE [LARGE SCALE GENOMIC DNA]</scope>
    <source>
        <strain evidence="2 3">F17-44</strain>
        <strain evidence="1 4">F18-79</strain>
    </source>
</reference>
<dbReference type="Proteomes" id="UP000326302">
    <property type="component" value="Unassembled WGS sequence"/>
</dbReference>
<dbReference type="Proteomes" id="UP000326865">
    <property type="component" value="Unassembled WGS sequence"/>
</dbReference>
<sequence>MDLDQFADDAPEDDADPDARCCVVATRQATFGRCRDGIYPSPRSYDRTRREFEYMAFYRTAPVSEITHYAPVEARVEQTRGESGPVTDEDWETLIDPFSDERVVVVFQLGELVPLNSPVENDRNGVRGAWYCSIEDLRAAGTLSALAECSET</sequence>
<dbReference type="RefSeq" id="WP_152120037.1">
    <property type="nucleotide sequence ID" value="NZ_QJOW01000002.1"/>
</dbReference>
<name>A0A5N5UDX3_9EURY</name>
<dbReference type="EMBL" id="QJOW01000002">
    <property type="protein sequence ID" value="KAB7517162.1"/>
    <property type="molecule type" value="Genomic_DNA"/>
</dbReference>
<comment type="caution">
    <text evidence="1">The sequence shown here is derived from an EMBL/GenBank/DDBJ whole genome shotgun (WGS) entry which is preliminary data.</text>
</comment>
<accession>A0A5N5UDX3</accession>
<keyword evidence="4" id="KW-1185">Reference proteome</keyword>
<evidence type="ECO:0000313" key="4">
    <source>
        <dbReference type="Proteomes" id="UP000326865"/>
    </source>
</evidence>
<gene>
    <name evidence="1" type="ORF">DM867_00325</name>
    <name evidence="2" type="ORF">DMP03_07355</name>
</gene>
<dbReference type="AlphaFoldDB" id="A0A5N5UDX3"/>
<organism evidence="1 4">
    <name type="scientific">Halosegnis rubeus</name>
    <dbReference type="NCBI Taxonomy" id="2212850"/>
    <lineage>
        <taxon>Archaea</taxon>
        <taxon>Methanobacteriati</taxon>
        <taxon>Methanobacteriota</taxon>
        <taxon>Stenosarchaea group</taxon>
        <taxon>Halobacteria</taxon>
        <taxon>Halobacteriales</taxon>
        <taxon>Natronomonadaceae</taxon>
        <taxon>Halosegnis</taxon>
    </lineage>
</organism>
<accession>A0A5N5UID5</accession>
<evidence type="ECO:0000313" key="3">
    <source>
        <dbReference type="Proteomes" id="UP000326302"/>
    </source>
</evidence>
<protein>
    <submittedName>
        <fullName evidence="1">Uncharacterized protein</fullName>
    </submittedName>
</protein>
<evidence type="ECO:0000313" key="2">
    <source>
        <dbReference type="EMBL" id="KAB7517162.1"/>
    </source>
</evidence>